<dbReference type="Gene3D" id="2.60.120.620">
    <property type="entry name" value="q2cbj1_9rhob like domain"/>
    <property type="match status" value="1"/>
</dbReference>
<feature type="domain" description="Fe2OG dioxygenase" evidence="6">
    <location>
        <begin position="168"/>
        <end position="292"/>
    </location>
</feature>
<dbReference type="PANTHER" id="PTHR10869">
    <property type="entry name" value="PROLYL 4-HYDROXYLASE ALPHA SUBUNIT"/>
    <property type="match status" value="1"/>
</dbReference>
<dbReference type="InterPro" id="IPR005123">
    <property type="entry name" value="Oxoglu/Fe-dep_dioxygenase_dom"/>
</dbReference>
<dbReference type="Pfam" id="PF13640">
    <property type="entry name" value="2OG-FeII_Oxy_3"/>
    <property type="match status" value="1"/>
</dbReference>
<keyword evidence="4" id="KW-0560">Oxidoreductase</keyword>
<sequence>MAGTTEAFYLHSLSIRSPSLKPTFRTIREDSKLAFQPHTRPLVSEIVTGTHSHEFWRKERTAEEVRAHVQTCLDDITQQTDDDDTRPTAHVVSSEPPLVLIHDFLSTSMCKNLIDTATSTDKMIRSTTGSEQETSTIRTSTTVWLNDEQVPETSRIIAEKISSISGFPANHMENLQVVRYETGQSFKLHTDTIDAYNEMDKRGRVATCLIYLAAPTIGGETLFPDVHADKAIQIRIAPRQGSAIFFWNTHEKPGSPAYDGADMFLNTDLRMRHAGMPVDGGEKWVCNRWVHPVDYGVGVRGL</sequence>
<proteinExistence type="predicted"/>
<dbReference type="InterPro" id="IPR044862">
    <property type="entry name" value="Pro_4_hyd_alph_FE2OG_OXY"/>
</dbReference>
<evidence type="ECO:0000256" key="4">
    <source>
        <dbReference type="ARBA" id="ARBA00023002"/>
    </source>
</evidence>
<dbReference type="GO" id="GO:0005506">
    <property type="term" value="F:iron ion binding"/>
    <property type="evidence" value="ECO:0007669"/>
    <property type="project" value="InterPro"/>
</dbReference>
<dbReference type="PROSITE" id="PS51471">
    <property type="entry name" value="FE2OG_OXY"/>
    <property type="match status" value="1"/>
</dbReference>
<evidence type="ECO:0000256" key="1">
    <source>
        <dbReference type="ARBA" id="ARBA00001961"/>
    </source>
</evidence>
<gene>
    <name evidence="7" type="ORF">PTTT1_LOCUS51698</name>
</gene>
<name>A0A8J9SFU8_PHATR</name>
<protein>
    <recommendedName>
        <fullName evidence="6">Fe2OG dioxygenase domain-containing protein</fullName>
    </recommendedName>
</protein>
<comment type="cofactor">
    <cofactor evidence="1">
        <name>L-ascorbate</name>
        <dbReference type="ChEBI" id="CHEBI:38290"/>
    </cofactor>
</comment>
<keyword evidence="5" id="KW-0408">Iron</keyword>
<evidence type="ECO:0000313" key="7">
    <source>
        <dbReference type="EMBL" id="CAG9293498.1"/>
    </source>
</evidence>
<dbReference type="InterPro" id="IPR045054">
    <property type="entry name" value="P4HA-like"/>
</dbReference>
<dbReference type="SMART" id="SM00702">
    <property type="entry name" value="P4Hc"/>
    <property type="match status" value="1"/>
</dbReference>
<dbReference type="AlphaFoldDB" id="A0A8J9SFU8"/>
<dbReference type="GO" id="GO:0031418">
    <property type="term" value="F:L-ascorbic acid binding"/>
    <property type="evidence" value="ECO:0007669"/>
    <property type="project" value="InterPro"/>
</dbReference>
<evidence type="ECO:0000259" key="6">
    <source>
        <dbReference type="PROSITE" id="PS51471"/>
    </source>
</evidence>
<dbReference type="PANTHER" id="PTHR10869:SF229">
    <property type="entry name" value="PROLYL 4-HYDROXYLASE ALPHA SUBUNIT DOMAIN-CONTAINING PROTEIN"/>
    <property type="match status" value="1"/>
</dbReference>
<dbReference type="GO" id="GO:0004656">
    <property type="term" value="F:procollagen-proline 4-dioxygenase activity"/>
    <property type="evidence" value="ECO:0007669"/>
    <property type="project" value="TreeGrafter"/>
</dbReference>
<keyword evidence="3" id="KW-0223">Dioxygenase</keyword>
<evidence type="ECO:0000256" key="2">
    <source>
        <dbReference type="ARBA" id="ARBA00022723"/>
    </source>
</evidence>
<evidence type="ECO:0000256" key="5">
    <source>
        <dbReference type="ARBA" id="ARBA00023004"/>
    </source>
</evidence>
<dbReference type="InterPro" id="IPR006620">
    <property type="entry name" value="Pro_4_hyd_alph"/>
</dbReference>
<dbReference type="GO" id="GO:0005783">
    <property type="term" value="C:endoplasmic reticulum"/>
    <property type="evidence" value="ECO:0007669"/>
    <property type="project" value="TreeGrafter"/>
</dbReference>
<dbReference type="EMBL" id="OU594949">
    <property type="protein sequence ID" value="CAG9293498.1"/>
    <property type="molecule type" value="Genomic_DNA"/>
</dbReference>
<accession>A0A8J9SFU8</accession>
<evidence type="ECO:0000256" key="3">
    <source>
        <dbReference type="ARBA" id="ARBA00022964"/>
    </source>
</evidence>
<keyword evidence="2" id="KW-0479">Metal-binding</keyword>
<dbReference type="Proteomes" id="UP000836788">
    <property type="component" value="Chromosome 8"/>
</dbReference>
<reference evidence="7" key="1">
    <citation type="submission" date="2022-02" db="EMBL/GenBank/DDBJ databases">
        <authorList>
            <person name="Giguere J D."/>
        </authorList>
    </citation>
    <scope>NUCLEOTIDE SEQUENCE</scope>
    <source>
        <strain evidence="7">CCAP 1055/1</strain>
    </source>
</reference>
<organism evidence="7">
    <name type="scientific">Phaeodactylum tricornutum</name>
    <name type="common">Diatom</name>
    <dbReference type="NCBI Taxonomy" id="2850"/>
    <lineage>
        <taxon>Eukaryota</taxon>
        <taxon>Sar</taxon>
        <taxon>Stramenopiles</taxon>
        <taxon>Ochrophyta</taxon>
        <taxon>Bacillariophyta</taxon>
        <taxon>Bacillariophyceae</taxon>
        <taxon>Bacillariophycidae</taxon>
        <taxon>Naviculales</taxon>
        <taxon>Phaeodactylaceae</taxon>
        <taxon>Phaeodactylum</taxon>
    </lineage>
</organism>